<dbReference type="InterPro" id="IPR028896">
    <property type="entry name" value="GcvT/YgfZ/DmdA"/>
</dbReference>
<reference evidence="7" key="1">
    <citation type="submission" date="2022-12" db="EMBL/GenBank/DDBJ databases">
        <title>Bacterial isolates from different developmental stages of Nematostella vectensis.</title>
        <authorList>
            <person name="Fraune S."/>
        </authorList>
    </citation>
    <scope>NUCLEOTIDE SEQUENCE</scope>
    <source>
        <strain evidence="7">G21630-S1</strain>
    </source>
</reference>
<dbReference type="SUPFAM" id="SSF51905">
    <property type="entry name" value="FAD/NAD(P)-binding domain"/>
    <property type="match status" value="1"/>
</dbReference>
<dbReference type="Pfam" id="PF08669">
    <property type="entry name" value="GCV_T_C"/>
    <property type="match status" value="1"/>
</dbReference>
<keyword evidence="2" id="KW-0560">Oxidoreductase</keyword>
<dbReference type="InterPro" id="IPR036188">
    <property type="entry name" value="FAD/NAD-bd_sf"/>
</dbReference>
<dbReference type="Pfam" id="PF01571">
    <property type="entry name" value="GCV_T"/>
    <property type="match status" value="1"/>
</dbReference>
<keyword evidence="8" id="KW-1185">Reference proteome</keyword>
<name>A0ABT4LNY4_9PROT</name>
<dbReference type="InterPro" id="IPR027266">
    <property type="entry name" value="TrmE/GcvT-like"/>
</dbReference>
<dbReference type="SUPFAM" id="SSF101790">
    <property type="entry name" value="Aminomethyltransferase beta-barrel domain"/>
    <property type="match status" value="1"/>
</dbReference>
<dbReference type="InterPro" id="IPR032503">
    <property type="entry name" value="FAO_M"/>
</dbReference>
<evidence type="ECO:0000259" key="3">
    <source>
        <dbReference type="Pfam" id="PF01266"/>
    </source>
</evidence>
<evidence type="ECO:0000259" key="5">
    <source>
        <dbReference type="Pfam" id="PF08669"/>
    </source>
</evidence>
<dbReference type="PANTHER" id="PTHR43757:SF2">
    <property type="entry name" value="AMINOMETHYLTRANSFERASE, MITOCHONDRIAL"/>
    <property type="match status" value="1"/>
</dbReference>
<dbReference type="EMBL" id="JAPWGY010000011">
    <property type="protein sequence ID" value="MCZ4282834.1"/>
    <property type="molecule type" value="Genomic_DNA"/>
</dbReference>
<feature type="domain" description="GCVT N-terminal" evidence="4">
    <location>
        <begin position="428"/>
        <end position="729"/>
    </location>
</feature>
<dbReference type="SUPFAM" id="SSF54373">
    <property type="entry name" value="FAD-linked reductases, C-terminal domain"/>
    <property type="match status" value="1"/>
</dbReference>
<gene>
    <name evidence="7" type="ORF">O4H49_18765</name>
</gene>
<dbReference type="PANTHER" id="PTHR43757">
    <property type="entry name" value="AMINOMETHYLTRANSFERASE"/>
    <property type="match status" value="1"/>
</dbReference>
<proteinExistence type="inferred from homology"/>
<dbReference type="Gene3D" id="3.30.70.1400">
    <property type="entry name" value="Aminomethyltransferase beta-barrel domains"/>
    <property type="match status" value="1"/>
</dbReference>
<dbReference type="InterPro" id="IPR029043">
    <property type="entry name" value="GcvT/YgfZ_C"/>
</dbReference>
<dbReference type="Gene3D" id="3.50.50.60">
    <property type="entry name" value="FAD/NAD(P)-binding domain"/>
    <property type="match status" value="1"/>
</dbReference>
<accession>A0ABT4LNY4</accession>
<dbReference type="Pfam" id="PF01266">
    <property type="entry name" value="DAO"/>
    <property type="match status" value="1"/>
</dbReference>
<dbReference type="InterPro" id="IPR013977">
    <property type="entry name" value="GcvT_C"/>
</dbReference>
<comment type="similarity">
    <text evidence="1">Belongs to the GcvT family.</text>
</comment>
<dbReference type="Pfam" id="PF16350">
    <property type="entry name" value="FAO_M"/>
    <property type="match status" value="1"/>
</dbReference>
<evidence type="ECO:0000256" key="2">
    <source>
        <dbReference type="ARBA" id="ARBA00023002"/>
    </source>
</evidence>
<dbReference type="Gene3D" id="2.40.30.110">
    <property type="entry name" value="Aminomethyltransferase beta-barrel domains"/>
    <property type="match status" value="1"/>
</dbReference>
<comment type="caution">
    <text evidence="7">The sequence shown here is derived from an EMBL/GenBank/DDBJ whole genome shotgun (WGS) entry which is preliminary data.</text>
</comment>
<dbReference type="Gene3D" id="3.30.9.10">
    <property type="entry name" value="D-Amino Acid Oxidase, subunit A, domain 2"/>
    <property type="match status" value="1"/>
</dbReference>
<sequence length="839" mass="93132">MKSHYKAVVIGGGAVGVGTLYHLAKKGWSDVALLERHDLTSGSTWHAAGLLPLFNMSYSVGKIHQYSVDLYASLEAETGLHSGLKQVTNIRLARTQDRMDEYRYYVGVAKTLGVNVRWLSVEELKEIWPLCNTDGILGAIQHMDDGYVQPAELTQALAKGARNLGAEIHQHTAVIGMEQQDDDSWLVQTDKGDITCEHVISCTGNFARQTGAMVGLDIPVIPVEHQFIVTEAHPEIKARHAAGLPEMGVLRESDSSWYMREEAGGLLLGPYEVGAPCCYVDGPAKDAKYELFNEELERLMPYIETAFTRVPAFAEVGIKEVYNGAIAYTPDGSPIIGPAWGLKNFWLNEGHSFGITATGGAGWQLAEWIVDGEPTIDMSGVDPRRFGPYASRGFLKVKNEEAYANVFTPHFPDESRPAARGLKRSPCYDRMKEHGAVMGTIYGWERPNWFAPAGYGLTAEQLNQDDTITRENHAPAEPGKLPVEKWSFRRSNYFEFVGQECKNVEENVGLLDMSAFSKFIVQGRGAEAWLESLVANKIPKKIGRMALTHMLTLHGGVRAEFTILKTGKQSYYLVSAGAQERHDWDYLTKLKPTDGSVDLQKITTQQGVFVIAGPKSRLLMEKLSDADFSNKAFPWLTAQQISVGIAPVTAARVNFVGEYGWELHHPIEMQNYLFDLLMEAGAEFGLKPFGIRAMDSMRLEKSYRLIPTEMSIEYAALETGLDRFVRLDKEEDFIGKAALAAWKERGFANQFVTMEVHGIKDVDARGSEPIYLNGEMIGRVTSGGYGWRTGKSLALAMVRPDLADIGTELEVYILGDLYKATVIEESPYDPENKKLRAVE</sequence>
<dbReference type="Gene3D" id="3.30.1360.120">
    <property type="entry name" value="Probable tRNA modification gtpase trme, domain 1"/>
    <property type="match status" value="1"/>
</dbReference>
<evidence type="ECO:0000256" key="1">
    <source>
        <dbReference type="ARBA" id="ARBA00008609"/>
    </source>
</evidence>
<feature type="domain" description="FAD dependent oxidoreductase central" evidence="6">
    <location>
        <begin position="371"/>
        <end position="425"/>
    </location>
</feature>
<evidence type="ECO:0000259" key="4">
    <source>
        <dbReference type="Pfam" id="PF01571"/>
    </source>
</evidence>
<dbReference type="InterPro" id="IPR006076">
    <property type="entry name" value="FAD-dep_OxRdtase"/>
</dbReference>
<dbReference type="RefSeq" id="WP_269424978.1">
    <property type="nucleotide sequence ID" value="NZ_JAPWGY010000011.1"/>
</dbReference>
<evidence type="ECO:0000313" key="8">
    <source>
        <dbReference type="Proteomes" id="UP001069802"/>
    </source>
</evidence>
<organism evidence="7 8">
    <name type="scientific">Kiloniella laminariae</name>
    <dbReference type="NCBI Taxonomy" id="454162"/>
    <lineage>
        <taxon>Bacteria</taxon>
        <taxon>Pseudomonadati</taxon>
        <taxon>Pseudomonadota</taxon>
        <taxon>Alphaproteobacteria</taxon>
        <taxon>Rhodospirillales</taxon>
        <taxon>Kiloniellaceae</taxon>
        <taxon>Kiloniella</taxon>
    </lineage>
</organism>
<dbReference type="Proteomes" id="UP001069802">
    <property type="component" value="Unassembled WGS sequence"/>
</dbReference>
<evidence type="ECO:0000313" key="7">
    <source>
        <dbReference type="EMBL" id="MCZ4282834.1"/>
    </source>
</evidence>
<dbReference type="SUPFAM" id="SSF103025">
    <property type="entry name" value="Folate-binding domain"/>
    <property type="match status" value="1"/>
</dbReference>
<feature type="domain" description="FAD dependent oxidoreductase" evidence="3">
    <location>
        <begin position="7"/>
        <end position="368"/>
    </location>
</feature>
<evidence type="ECO:0000259" key="6">
    <source>
        <dbReference type="Pfam" id="PF16350"/>
    </source>
</evidence>
<feature type="domain" description="Aminomethyltransferase C-terminal" evidence="5">
    <location>
        <begin position="750"/>
        <end position="829"/>
    </location>
</feature>
<protein>
    <submittedName>
        <fullName evidence="7">FAD-dependent oxidoreductase</fullName>
    </submittedName>
</protein>
<dbReference type="InterPro" id="IPR006222">
    <property type="entry name" value="GCVT_N"/>
</dbReference>